<dbReference type="Proteomes" id="UP000235114">
    <property type="component" value="Unassembled WGS sequence"/>
</dbReference>
<dbReference type="Proteomes" id="UP000234951">
    <property type="component" value="Unassembled WGS sequence"/>
</dbReference>
<sequence>MNQYVHKNNYEATQLEDEWIILNTVDYTVTRLNETGGFCWTLLSEAQSVESLSDAIQQKFCPDSDTVKADVEAFLANLMECGLIHHDIR</sequence>
<organism evidence="1 3">
    <name type="scientific">Bacillus canaveralius</name>
    <dbReference type="NCBI Taxonomy" id="1403243"/>
    <lineage>
        <taxon>Bacteria</taxon>
        <taxon>Bacillati</taxon>
        <taxon>Bacillota</taxon>
        <taxon>Bacilli</taxon>
        <taxon>Bacillales</taxon>
        <taxon>Bacillaceae</taxon>
        <taxon>Bacillus</taxon>
    </lineage>
</organism>
<dbReference type="EMBL" id="PGVA01000014">
    <property type="protein sequence ID" value="PLR84037.1"/>
    <property type="molecule type" value="Genomic_DNA"/>
</dbReference>
<name>A0A2N5GNH5_9BACI</name>
<dbReference type="RefSeq" id="WP_101576445.1">
    <property type="nucleotide sequence ID" value="NZ_PGVA01000014.1"/>
</dbReference>
<evidence type="ECO:0000313" key="4">
    <source>
        <dbReference type="Proteomes" id="UP000235114"/>
    </source>
</evidence>
<dbReference type="InterPro" id="IPR041881">
    <property type="entry name" value="PqqD_sf"/>
</dbReference>
<dbReference type="Pfam" id="PF05402">
    <property type="entry name" value="PqqD"/>
    <property type="match status" value="1"/>
</dbReference>
<reference evidence="1 3" key="1">
    <citation type="submission" date="2017-11" db="EMBL/GenBank/DDBJ databases">
        <title>Comparitive Functional Genomics of Dry Heat Resistant strains isolated from the Viking Spacecraft.</title>
        <authorList>
            <person name="Seuylemezian A."/>
            <person name="Cooper K."/>
            <person name="Vaishampayan P."/>
        </authorList>
    </citation>
    <scope>NUCLEOTIDE SEQUENCE [LARGE SCALE GENOMIC DNA]</scope>
    <source>
        <strain evidence="1 3">M4.6</strain>
    </source>
</reference>
<keyword evidence="4" id="KW-1185">Reference proteome</keyword>
<evidence type="ECO:0000313" key="1">
    <source>
        <dbReference type="EMBL" id="PLR84037.1"/>
    </source>
</evidence>
<dbReference type="AlphaFoldDB" id="A0A2N5GNH5"/>
<accession>A0A2N5GNH5</accession>
<dbReference type="InterPro" id="IPR008792">
    <property type="entry name" value="PQQD"/>
</dbReference>
<evidence type="ECO:0000313" key="3">
    <source>
        <dbReference type="Proteomes" id="UP000234951"/>
    </source>
</evidence>
<dbReference type="EMBL" id="PGVD01000033">
    <property type="protein sequence ID" value="PLR96318.1"/>
    <property type="molecule type" value="Genomic_DNA"/>
</dbReference>
<comment type="caution">
    <text evidence="1">The sequence shown here is derived from an EMBL/GenBank/DDBJ whole genome shotgun (WGS) entry which is preliminary data.</text>
</comment>
<proteinExistence type="predicted"/>
<dbReference type="OrthoDB" id="2882895at2"/>
<protein>
    <submittedName>
        <fullName evidence="1">PqqD family protein</fullName>
    </submittedName>
</protein>
<reference evidence="2 4" key="2">
    <citation type="submission" date="2017-12" db="EMBL/GenBank/DDBJ databases">
        <title>Comparative Functional Genomics of Dry Heat Resistant strains isolated from the Viking Spacecraft.</title>
        <authorList>
            <person name="Seuylemezian A."/>
            <person name="Cooper K."/>
            <person name="Vaishampayan P."/>
        </authorList>
    </citation>
    <scope>NUCLEOTIDE SEQUENCE [LARGE SCALE GENOMIC DNA]</scope>
    <source>
        <strain evidence="2 4">ATCC 29669</strain>
    </source>
</reference>
<evidence type="ECO:0000313" key="2">
    <source>
        <dbReference type="EMBL" id="PLR96318.1"/>
    </source>
</evidence>
<gene>
    <name evidence="1" type="ORF">CU635_06950</name>
    <name evidence="2" type="ORF">CVD25_13055</name>
</gene>
<dbReference type="Gene3D" id="1.10.10.1150">
    <property type="entry name" value="Coenzyme PQQ synthesis protein D (PqqD)"/>
    <property type="match status" value="1"/>
</dbReference>